<organism evidence="5 6">
    <name type="scientific">Streptomyces bullii</name>
    <dbReference type="NCBI Taxonomy" id="349910"/>
    <lineage>
        <taxon>Bacteria</taxon>
        <taxon>Bacillati</taxon>
        <taxon>Actinomycetota</taxon>
        <taxon>Actinomycetes</taxon>
        <taxon>Kitasatosporales</taxon>
        <taxon>Streptomycetaceae</taxon>
        <taxon>Streptomyces</taxon>
    </lineage>
</organism>
<dbReference type="PANTHER" id="PTHR43214:SF24">
    <property type="entry name" value="TRANSCRIPTIONAL REGULATORY PROTEIN NARL-RELATED"/>
    <property type="match status" value="1"/>
</dbReference>
<dbReference type="SUPFAM" id="SSF46894">
    <property type="entry name" value="C-terminal effector domain of the bipartite response regulators"/>
    <property type="match status" value="1"/>
</dbReference>
<proteinExistence type="predicted"/>
<dbReference type="EMBL" id="JBHSNY010000003">
    <property type="protein sequence ID" value="MFC5633711.1"/>
    <property type="molecule type" value="Genomic_DNA"/>
</dbReference>
<dbReference type="InterPro" id="IPR016032">
    <property type="entry name" value="Sig_transdc_resp-reg_C-effctor"/>
</dbReference>
<evidence type="ECO:0000256" key="2">
    <source>
        <dbReference type="ARBA" id="ARBA00023125"/>
    </source>
</evidence>
<keyword evidence="1" id="KW-0805">Transcription regulation</keyword>
<accession>A0ABW0UJE7</accession>
<dbReference type="PROSITE" id="PS00622">
    <property type="entry name" value="HTH_LUXR_1"/>
    <property type="match status" value="1"/>
</dbReference>
<gene>
    <name evidence="5" type="ORF">ACFPZJ_07880</name>
</gene>
<reference evidence="6" key="1">
    <citation type="journal article" date="2019" name="Int. J. Syst. Evol. Microbiol.">
        <title>The Global Catalogue of Microorganisms (GCM) 10K type strain sequencing project: providing services to taxonomists for standard genome sequencing and annotation.</title>
        <authorList>
            <consortium name="The Broad Institute Genomics Platform"/>
            <consortium name="The Broad Institute Genome Sequencing Center for Infectious Disease"/>
            <person name="Wu L."/>
            <person name="Ma J."/>
        </authorList>
    </citation>
    <scope>NUCLEOTIDE SEQUENCE [LARGE SCALE GENOMIC DNA]</scope>
    <source>
        <strain evidence="6">CGMCC 4.7248</strain>
    </source>
</reference>
<dbReference type="RefSeq" id="WP_381019025.1">
    <property type="nucleotide sequence ID" value="NZ_JBHSNY010000003.1"/>
</dbReference>
<dbReference type="Gene3D" id="3.40.50.2300">
    <property type="match status" value="1"/>
</dbReference>
<keyword evidence="2" id="KW-0238">DNA-binding</keyword>
<evidence type="ECO:0000259" key="4">
    <source>
        <dbReference type="PROSITE" id="PS50043"/>
    </source>
</evidence>
<keyword evidence="3" id="KW-0804">Transcription</keyword>
<dbReference type="InterPro" id="IPR039420">
    <property type="entry name" value="WalR-like"/>
</dbReference>
<dbReference type="PROSITE" id="PS50043">
    <property type="entry name" value="HTH_LUXR_2"/>
    <property type="match status" value="1"/>
</dbReference>
<sequence>MLSARVAVRTVLEETRQFSVVAEGAPGTVANIVRWSRPDVLVISHAAESEALHTLLRCPGRPGRPFCVVLAEQLTGHGTRQLLRQGAAGVLLRGTAARHLPWAVTAVAQGSLALDPCLTEALKAAYVRPAAVDRERAPAEALVSTLTPRERDVLALVGDGLPNREIADALSLSPDTVKDHLRRIYTKLGVETRLHAARIAWCAGGGTAERPDRQVPEPT</sequence>
<protein>
    <submittedName>
        <fullName evidence="5">LuxR C-terminal-related transcriptional regulator</fullName>
    </submittedName>
</protein>
<keyword evidence="6" id="KW-1185">Reference proteome</keyword>
<dbReference type="CDD" id="cd06170">
    <property type="entry name" value="LuxR_C_like"/>
    <property type="match status" value="1"/>
</dbReference>
<dbReference type="PRINTS" id="PR00038">
    <property type="entry name" value="HTHLUXR"/>
</dbReference>
<dbReference type="Pfam" id="PF00196">
    <property type="entry name" value="GerE"/>
    <property type="match status" value="1"/>
</dbReference>
<dbReference type="InterPro" id="IPR000792">
    <property type="entry name" value="Tscrpt_reg_LuxR_C"/>
</dbReference>
<name>A0ABW0UJE7_9ACTN</name>
<feature type="domain" description="HTH luxR-type" evidence="4">
    <location>
        <begin position="139"/>
        <end position="204"/>
    </location>
</feature>
<evidence type="ECO:0000313" key="6">
    <source>
        <dbReference type="Proteomes" id="UP001596154"/>
    </source>
</evidence>
<dbReference type="PANTHER" id="PTHR43214">
    <property type="entry name" value="TWO-COMPONENT RESPONSE REGULATOR"/>
    <property type="match status" value="1"/>
</dbReference>
<dbReference type="SMART" id="SM00421">
    <property type="entry name" value="HTH_LUXR"/>
    <property type="match status" value="1"/>
</dbReference>
<evidence type="ECO:0000256" key="1">
    <source>
        <dbReference type="ARBA" id="ARBA00023015"/>
    </source>
</evidence>
<evidence type="ECO:0000256" key="3">
    <source>
        <dbReference type="ARBA" id="ARBA00023163"/>
    </source>
</evidence>
<evidence type="ECO:0000313" key="5">
    <source>
        <dbReference type="EMBL" id="MFC5633711.1"/>
    </source>
</evidence>
<comment type="caution">
    <text evidence="5">The sequence shown here is derived from an EMBL/GenBank/DDBJ whole genome shotgun (WGS) entry which is preliminary data.</text>
</comment>
<dbReference type="Proteomes" id="UP001596154">
    <property type="component" value="Unassembled WGS sequence"/>
</dbReference>